<name>A0AAF3J7J8_9BILA</name>
<dbReference type="InterPro" id="IPR008927">
    <property type="entry name" value="6-PGluconate_DH-like_C_sf"/>
</dbReference>
<dbReference type="InterPro" id="IPR006108">
    <property type="entry name" value="3HC_DH_C"/>
</dbReference>
<keyword evidence="5" id="KW-1185">Reference proteome</keyword>
<dbReference type="InterPro" id="IPR036291">
    <property type="entry name" value="NAD(P)-bd_dom_sf"/>
</dbReference>
<evidence type="ECO:0008006" key="7">
    <source>
        <dbReference type="Google" id="ProtNLM"/>
    </source>
</evidence>
<dbReference type="Proteomes" id="UP000887575">
    <property type="component" value="Unassembled WGS sequence"/>
</dbReference>
<dbReference type="PROSITE" id="PS00067">
    <property type="entry name" value="3HCDH"/>
    <property type="match status" value="1"/>
</dbReference>
<dbReference type="GO" id="GO:0070403">
    <property type="term" value="F:NAD+ binding"/>
    <property type="evidence" value="ECO:0007669"/>
    <property type="project" value="InterPro"/>
</dbReference>
<organism evidence="5 6">
    <name type="scientific">Mesorhabditis belari</name>
    <dbReference type="NCBI Taxonomy" id="2138241"/>
    <lineage>
        <taxon>Eukaryota</taxon>
        <taxon>Metazoa</taxon>
        <taxon>Ecdysozoa</taxon>
        <taxon>Nematoda</taxon>
        <taxon>Chromadorea</taxon>
        <taxon>Rhabditida</taxon>
        <taxon>Rhabditina</taxon>
        <taxon>Rhabditomorpha</taxon>
        <taxon>Rhabditoidea</taxon>
        <taxon>Rhabditidae</taxon>
        <taxon>Mesorhabditinae</taxon>
        <taxon>Mesorhabditis</taxon>
    </lineage>
</organism>
<evidence type="ECO:0000256" key="2">
    <source>
        <dbReference type="ARBA" id="ARBA00023002"/>
    </source>
</evidence>
<keyword evidence="2" id="KW-0560">Oxidoreductase</keyword>
<evidence type="ECO:0000259" key="4">
    <source>
        <dbReference type="Pfam" id="PF02737"/>
    </source>
</evidence>
<evidence type="ECO:0000313" key="6">
    <source>
        <dbReference type="WBParaSite" id="MBELARI_LOCUS21149"/>
    </source>
</evidence>
<dbReference type="Pfam" id="PF02737">
    <property type="entry name" value="3HCDH_N"/>
    <property type="match status" value="1"/>
</dbReference>
<evidence type="ECO:0000313" key="5">
    <source>
        <dbReference type="Proteomes" id="UP000887575"/>
    </source>
</evidence>
<dbReference type="SUPFAM" id="SSF51735">
    <property type="entry name" value="NAD(P)-binding Rossmann-fold domains"/>
    <property type="match status" value="1"/>
</dbReference>
<dbReference type="PANTHER" id="PTHR48075:SF1">
    <property type="entry name" value="LAMBDA-CRYSTALLIN HOMOLOG"/>
    <property type="match status" value="1"/>
</dbReference>
<feature type="domain" description="3-hydroxyacyl-CoA dehydrogenase NAD binding" evidence="4">
    <location>
        <begin position="1"/>
        <end position="166"/>
    </location>
</feature>
<dbReference type="GO" id="GO:0006631">
    <property type="term" value="P:fatty acid metabolic process"/>
    <property type="evidence" value="ECO:0007669"/>
    <property type="project" value="InterPro"/>
</dbReference>
<dbReference type="SUPFAM" id="SSF48179">
    <property type="entry name" value="6-phosphogluconate dehydrogenase C-terminal domain-like"/>
    <property type="match status" value="1"/>
</dbReference>
<protein>
    <recommendedName>
        <fullName evidence="7">3-hydroxyacyl-CoA dehydrogenase</fullName>
    </recommendedName>
</protein>
<dbReference type="Pfam" id="PF00725">
    <property type="entry name" value="3HCDH"/>
    <property type="match status" value="1"/>
</dbReference>
<dbReference type="GO" id="GO:0050104">
    <property type="term" value="F:L-gulonate 3-dehydrogenase activity"/>
    <property type="evidence" value="ECO:0007669"/>
    <property type="project" value="TreeGrafter"/>
</dbReference>
<proteinExistence type="inferred from homology"/>
<sequence length="289" mass="32016">MFASAGYSVCIFEINESLVQAGIGRIRGNLNTMQKDSLTRGPLTTEEAMGNVRGTIDLREALHGAIYAQESTMESEVFKKDIFTKIDLLADSETVLASSTSTIPASLFTEKLKNRGRCLVVHPINPPLYLTLTEIIPAPWTEESAVEKAVQIMKNIGQTPVRLHKEVLGFAVNRLQYALLAESWRLVKDGVLEAEDVDLVMSEGLGPRYAFQGPLHTMHLNALGIEDYCTRYAAGLRRVLADFGPNPTFEEPEVIEKISSSMQKRVTDHTAALDERKANLARLAKLKKE</sequence>
<dbReference type="InterPro" id="IPR013328">
    <property type="entry name" value="6PGD_dom2"/>
</dbReference>
<dbReference type="Gene3D" id="1.10.1040.10">
    <property type="entry name" value="N-(1-d-carboxylethyl)-l-norvaline Dehydrogenase, domain 2"/>
    <property type="match status" value="1"/>
</dbReference>
<dbReference type="AlphaFoldDB" id="A0AAF3J7J8"/>
<feature type="domain" description="3-hydroxyacyl-CoA dehydrogenase C-terminal" evidence="3">
    <location>
        <begin position="169"/>
        <end position="222"/>
    </location>
</feature>
<evidence type="ECO:0000256" key="1">
    <source>
        <dbReference type="ARBA" id="ARBA00009463"/>
    </source>
</evidence>
<reference evidence="6" key="1">
    <citation type="submission" date="2024-02" db="UniProtKB">
        <authorList>
            <consortium name="WormBaseParasite"/>
        </authorList>
    </citation>
    <scope>IDENTIFICATION</scope>
</reference>
<accession>A0AAF3J7J8</accession>
<comment type="similarity">
    <text evidence="1">Belongs to the 3-hydroxyacyl-CoA dehydrogenase family.</text>
</comment>
<dbReference type="InterPro" id="IPR006180">
    <property type="entry name" value="3-OHacyl-CoA_DH_CS"/>
</dbReference>
<dbReference type="InterPro" id="IPR006176">
    <property type="entry name" value="3-OHacyl-CoA_DH_NAD-bd"/>
</dbReference>
<dbReference type="Gene3D" id="3.40.50.720">
    <property type="entry name" value="NAD(P)-binding Rossmann-like Domain"/>
    <property type="match status" value="1"/>
</dbReference>
<evidence type="ECO:0000259" key="3">
    <source>
        <dbReference type="Pfam" id="PF00725"/>
    </source>
</evidence>
<dbReference type="WBParaSite" id="MBELARI_LOCUS21149">
    <property type="protein sequence ID" value="MBELARI_LOCUS21149"/>
    <property type="gene ID" value="MBELARI_LOCUS21149"/>
</dbReference>
<dbReference type="PANTHER" id="PTHR48075">
    <property type="entry name" value="3-HYDROXYACYL-COA DEHYDROGENASE FAMILY PROTEIN"/>
    <property type="match status" value="1"/>
</dbReference>